<keyword evidence="4" id="KW-0645">Protease</keyword>
<evidence type="ECO:0000256" key="1">
    <source>
        <dbReference type="ARBA" id="ARBA00004613"/>
    </source>
</evidence>
<dbReference type="PRINTS" id="PR00722">
    <property type="entry name" value="CHYMOTRYPSIN"/>
</dbReference>
<dbReference type="InterPro" id="IPR018114">
    <property type="entry name" value="TRYPSIN_HIS"/>
</dbReference>
<reference evidence="7" key="1">
    <citation type="journal article" date="2021" name="Sci. Adv.">
        <title>The American lobster genome reveals insights on longevity, neural, and immune adaptations.</title>
        <authorList>
            <person name="Polinski J.M."/>
            <person name="Zimin A.V."/>
            <person name="Clark K.F."/>
            <person name="Kohn A.B."/>
            <person name="Sadowski N."/>
            <person name="Timp W."/>
            <person name="Ptitsyn A."/>
            <person name="Khanna P."/>
            <person name="Romanova D.Y."/>
            <person name="Williams P."/>
            <person name="Greenwood S.J."/>
            <person name="Moroz L.L."/>
            <person name="Walt D.R."/>
            <person name="Bodnar A.G."/>
        </authorList>
    </citation>
    <scope>NUCLEOTIDE SEQUENCE</scope>
    <source>
        <strain evidence="7">GMGI-L3</strain>
    </source>
</reference>
<feature type="chain" id="PRO_5035314953" evidence="5">
    <location>
        <begin position="17"/>
        <end position="535"/>
    </location>
</feature>
<organism evidence="7 8">
    <name type="scientific">Homarus americanus</name>
    <name type="common">American lobster</name>
    <dbReference type="NCBI Taxonomy" id="6706"/>
    <lineage>
        <taxon>Eukaryota</taxon>
        <taxon>Metazoa</taxon>
        <taxon>Ecdysozoa</taxon>
        <taxon>Arthropoda</taxon>
        <taxon>Crustacea</taxon>
        <taxon>Multicrustacea</taxon>
        <taxon>Malacostraca</taxon>
        <taxon>Eumalacostraca</taxon>
        <taxon>Eucarida</taxon>
        <taxon>Decapoda</taxon>
        <taxon>Pleocyemata</taxon>
        <taxon>Astacidea</taxon>
        <taxon>Nephropoidea</taxon>
        <taxon>Nephropidae</taxon>
        <taxon>Homarus</taxon>
    </lineage>
</organism>
<dbReference type="InterPro" id="IPR001314">
    <property type="entry name" value="Peptidase_S1A"/>
</dbReference>
<dbReference type="CDD" id="cd00190">
    <property type="entry name" value="Tryp_SPc"/>
    <property type="match status" value="2"/>
</dbReference>
<dbReference type="PROSITE" id="PS00134">
    <property type="entry name" value="TRYPSIN_HIS"/>
    <property type="match status" value="1"/>
</dbReference>
<keyword evidence="4" id="KW-0378">Hydrolase</keyword>
<dbReference type="FunFam" id="2.40.10.10:FF:000038">
    <property type="entry name" value="Serine protease"/>
    <property type="match status" value="1"/>
</dbReference>
<feature type="domain" description="Peptidase S1" evidence="6">
    <location>
        <begin position="32"/>
        <end position="268"/>
    </location>
</feature>
<keyword evidence="2" id="KW-0964">Secreted</keyword>
<evidence type="ECO:0000256" key="2">
    <source>
        <dbReference type="ARBA" id="ARBA00022525"/>
    </source>
</evidence>
<dbReference type="InterPro" id="IPR009003">
    <property type="entry name" value="Peptidase_S1_PA"/>
</dbReference>
<dbReference type="GO" id="GO:0004252">
    <property type="term" value="F:serine-type endopeptidase activity"/>
    <property type="evidence" value="ECO:0007669"/>
    <property type="project" value="InterPro"/>
</dbReference>
<comment type="subcellular location">
    <subcellularLocation>
        <location evidence="1">Secreted</location>
    </subcellularLocation>
</comment>
<keyword evidence="8" id="KW-1185">Reference proteome</keyword>
<dbReference type="InterPro" id="IPR043504">
    <property type="entry name" value="Peptidase_S1_PA_chymotrypsin"/>
</dbReference>
<evidence type="ECO:0000259" key="6">
    <source>
        <dbReference type="PROSITE" id="PS50240"/>
    </source>
</evidence>
<dbReference type="FunFam" id="2.40.10.10:FF:000047">
    <property type="entry name" value="Trypsin eta"/>
    <property type="match status" value="1"/>
</dbReference>
<keyword evidence="4" id="KW-0720">Serine protease</keyword>
<accession>A0A8J5JWJ1</accession>
<name>A0A8J5JWJ1_HOMAM</name>
<dbReference type="PANTHER" id="PTHR24252:SF18">
    <property type="entry name" value="OVOCHYMASE 1"/>
    <property type="match status" value="1"/>
</dbReference>
<dbReference type="PROSITE" id="PS50240">
    <property type="entry name" value="TRYPSIN_DOM"/>
    <property type="match status" value="2"/>
</dbReference>
<keyword evidence="3" id="KW-1015">Disulfide bond</keyword>
<dbReference type="Proteomes" id="UP000747542">
    <property type="component" value="Unassembled WGS sequence"/>
</dbReference>
<evidence type="ECO:0000313" key="8">
    <source>
        <dbReference type="Proteomes" id="UP000747542"/>
    </source>
</evidence>
<dbReference type="GO" id="GO:0016485">
    <property type="term" value="P:protein processing"/>
    <property type="evidence" value="ECO:0007669"/>
    <property type="project" value="UniProtKB-ARBA"/>
</dbReference>
<evidence type="ECO:0000256" key="5">
    <source>
        <dbReference type="SAM" id="SignalP"/>
    </source>
</evidence>
<dbReference type="PROSITE" id="PS00135">
    <property type="entry name" value="TRYPSIN_SER"/>
    <property type="match status" value="1"/>
</dbReference>
<dbReference type="Pfam" id="PF00089">
    <property type="entry name" value="Trypsin"/>
    <property type="match status" value="2"/>
</dbReference>
<dbReference type="Gene3D" id="2.40.10.10">
    <property type="entry name" value="Trypsin-like serine proteases"/>
    <property type="match status" value="4"/>
</dbReference>
<evidence type="ECO:0000256" key="4">
    <source>
        <dbReference type="RuleBase" id="RU363034"/>
    </source>
</evidence>
<evidence type="ECO:0000313" key="7">
    <source>
        <dbReference type="EMBL" id="KAG7165585.1"/>
    </source>
</evidence>
<comment type="caution">
    <text evidence="7">The sequence shown here is derived from an EMBL/GenBank/DDBJ whole genome shotgun (WGS) entry which is preliminary data.</text>
</comment>
<dbReference type="SMART" id="SM00020">
    <property type="entry name" value="Tryp_SPc"/>
    <property type="match status" value="2"/>
</dbReference>
<keyword evidence="5" id="KW-0732">Signal</keyword>
<dbReference type="SUPFAM" id="SSF50494">
    <property type="entry name" value="Trypsin-like serine proteases"/>
    <property type="match status" value="2"/>
</dbReference>
<gene>
    <name evidence="7" type="primary">Tryp1-L6</name>
    <name evidence="7" type="ORF">Hamer_G013083</name>
</gene>
<evidence type="ECO:0000256" key="3">
    <source>
        <dbReference type="ARBA" id="ARBA00023157"/>
    </source>
</evidence>
<dbReference type="PANTHER" id="PTHR24252">
    <property type="entry name" value="ACROSIN-RELATED"/>
    <property type="match status" value="1"/>
</dbReference>
<feature type="signal peptide" evidence="5">
    <location>
        <begin position="1"/>
        <end position="16"/>
    </location>
</feature>
<feature type="domain" description="Peptidase S1" evidence="6">
    <location>
        <begin position="298"/>
        <end position="535"/>
    </location>
</feature>
<protein>
    <submittedName>
        <fullName evidence="7">Trypsin-1-like 6</fullName>
    </submittedName>
</protein>
<dbReference type="EMBL" id="JAHLQT010024020">
    <property type="protein sequence ID" value="KAG7165585.1"/>
    <property type="molecule type" value="Genomic_DNA"/>
</dbReference>
<sequence>MKTLVLCLLLAAGALASPSSNVKRHATGNVKIVGGNDTMPGEFPYMLEFLDLAYGPGFLLCGAVIYNENWAITGGQCVYGQDLENPQYLRVVAGEHDVTVDEGTEQTVALKRIILHENYNGFYLYNDIALLELAEPLEFNAYVSTIALPEQDQQSSGDCVATGFGTLSEGGYYASILQKVTLPIVSDEECRAVYGEDTVQDNMLCAGVKEGGKDACAADAGGPLACENEGSRYLAGLVSWGTGCARPNFPGVYTEISYFVDWIKENASCTFKADTRPHDLPASPSYPVKFHQLNNFKIVGGEDAKPGEFPYQISFQDLTYETPFPFCGGSIYNEHWVITAGHCVYGEDLDKPDYLRIVAGELDMSVEEGTEQHRALKKIVLHEEFNGFYLYNDISLLMLSEPLEFDDFVSAIELPKKGQESSGDCVITGWGALEEGGADPNILQKVSIPIMPDEDCRADYGESEITDSMICAGIPEGGKDSCQGDSGGPMACNNEDGSRYLAGVVSWGNGCARPKFPGVYTEVSYFVDWIEEHTQ</sequence>
<dbReference type="GO" id="GO:0005576">
    <property type="term" value="C:extracellular region"/>
    <property type="evidence" value="ECO:0007669"/>
    <property type="project" value="UniProtKB-SubCell"/>
</dbReference>
<proteinExistence type="predicted"/>
<dbReference type="AlphaFoldDB" id="A0A8J5JWJ1"/>
<dbReference type="InterPro" id="IPR001254">
    <property type="entry name" value="Trypsin_dom"/>
</dbReference>
<dbReference type="InterPro" id="IPR033116">
    <property type="entry name" value="TRYPSIN_SER"/>
</dbReference>